<dbReference type="RefSeq" id="WP_225699889.1">
    <property type="nucleotide sequence ID" value="NZ_JAIXNE010000008.1"/>
</dbReference>
<keyword evidence="2" id="KW-0328">Glycosyltransferase</keyword>
<dbReference type="InterPro" id="IPR001173">
    <property type="entry name" value="Glyco_trans_2-like"/>
</dbReference>
<evidence type="ECO:0000313" key="2">
    <source>
        <dbReference type="EMBL" id="MCA6079027.1"/>
    </source>
</evidence>
<proteinExistence type="predicted"/>
<dbReference type="AlphaFoldDB" id="A0A9X1HYP5"/>
<reference evidence="2" key="1">
    <citation type="submission" date="2021-09" db="EMBL/GenBank/DDBJ databases">
        <title>Fulvivirga sp. isolated from coastal sediment.</title>
        <authorList>
            <person name="Yu H."/>
        </authorList>
    </citation>
    <scope>NUCLEOTIDE SEQUENCE</scope>
    <source>
        <strain evidence="2">1062</strain>
    </source>
</reference>
<dbReference type="EC" id="2.4.-.-" evidence="2"/>
<name>A0A9X1HYP5_9BACT</name>
<dbReference type="PANTHER" id="PTHR10859">
    <property type="entry name" value="GLYCOSYL TRANSFERASE"/>
    <property type="match status" value="1"/>
</dbReference>
<dbReference type="PANTHER" id="PTHR10859:SF91">
    <property type="entry name" value="DOLICHYL-PHOSPHATE BETA-GLUCOSYLTRANSFERASE"/>
    <property type="match status" value="1"/>
</dbReference>
<evidence type="ECO:0000259" key="1">
    <source>
        <dbReference type="Pfam" id="PF00535"/>
    </source>
</evidence>
<dbReference type="GO" id="GO:0006487">
    <property type="term" value="P:protein N-linked glycosylation"/>
    <property type="evidence" value="ECO:0007669"/>
    <property type="project" value="TreeGrafter"/>
</dbReference>
<sequence>MFDPSTIPPEDVQSTRLCIVIPCYNEASKLKLSHFKDYLRENPRVKLVFVNDGSKDATLEILNRIQHEMPDQISVVDLKKNVGKGEAVRAGVLYTLDTDICDAIAYLDADLAVTLEECDTISGALKDDISFCFGSRILRIGSVIERKPSRFIIGRAVATVISQILRLKVYDTQCGCKLFRRDLAKQIFNEPFISRWLFDVEIFFRILQLHGREDGIRKMMEIPLNQWIDQGDSKVRPTYFFRMMVDLVKIRNRYSQKTPTS</sequence>
<accession>A0A9X1HYP5</accession>
<dbReference type="EMBL" id="JAIXNE010000008">
    <property type="protein sequence ID" value="MCA6079027.1"/>
    <property type="molecule type" value="Genomic_DNA"/>
</dbReference>
<evidence type="ECO:0000313" key="3">
    <source>
        <dbReference type="Proteomes" id="UP001139409"/>
    </source>
</evidence>
<comment type="caution">
    <text evidence="2">The sequence shown here is derived from an EMBL/GenBank/DDBJ whole genome shotgun (WGS) entry which is preliminary data.</text>
</comment>
<dbReference type="SUPFAM" id="SSF53448">
    <property type="entry name" value="Nucleotide-diphospho-sugar transferases"/>
    <property type="match status" value="1"/>
</dbReference>
<dbReference type="InterPro" id="IPR029044">
    <property type="entry name" value="Nucleotide-diphossugar_trans"/>
</dbReference>
<keyword evidence="2" id="KW-0808">Transferase</keyword>
<gene>
    <name evidence="2" type="ORF">LDX50_29405</name>
</gene>
<dbReference type="Gene3D" id="3.90.550.10">
    <property type="entry name" value="Spore Coat Polysaccharide Biosynthesis Protein SpsA, Chain A"/>
    <property type="match status" value="1"/>
</dbReference>
<dbReference type="Proteomes" id="UP001139409">
    <property type="component" value="Unassembled WGS sequence"/>
</dbReference>
<keyword evidence="3" id="KW-1185">Reference proteome</keyword>
<dbReference type="Pfam" id="PF00535">
    <property type="entry name" value="Glycos_transf_2"/>
    <property type="match status" value="1"/>
</dbReference>
<organism evidence="2 3">
    <name type="scientific">Fulvivirga sedimenti</name>
    <dbReference type="NCBI Taxonomy" id="2879465"/>
    <lineage>
        <taxon>Bacteria</taxon>
        <taxon>Pseudomonadati</taxon>
        <taxon>Bacteroidota</taxon>
        <taxon>Cytophagia</taxon>
        <taxon>Cytophagales</taxon>
        <taxon>Fulvivirgaceae</taxon>
        <taxon>Fulvivirga</taxon>
    </lineage>
</organism>
<dbReference type="GO" id="GO:0016757">
    <property type="term" value="F:glycosyltransferase activity"/>
    <property type="evidence" value="ECO:0007669"/>
    <property type="project" value="UniProtKB-KW"/>
</dbReference>
<protein>
    <submittedName>
        <fullName evidence="2">Glycosyltransferase</fullName>
        <ecNumber evidence="2">2.4.-.-</ecNumber>
    </submittedName>
</protein>
<feature type="domain" description="Glycosyltransferase 2-like" evidence="1">
    <location>
        <begin position="18"/>
        <end position="188"/>
    </location>
</feature>